<name>A0A8C2H939_CYPCA</name>
<feature type="transmembrane region" description="Helical" evidence="12">
    <location>
        <begin position="2296"/>
        <end position="2313"/>
    </location>
</feature>
<keyword evidence="3 12" id="KW-0812">Transmembrane</keyword>
<feature type="domain" description="Sushi" evidence="14">
    <location>
        <begin position="333"/>
        <end position="394"/>
    </location>
</feature>
<feature type="disulfide bond" evidence="11">
    <location>
        <begin position="885"/>
        <end position="912"/>
    </location>
</feature>
<keyword evidence="6 12" id="KW-0472">Membrane</keyword>
<comment type="caution">
    <text evidence="11">Lacks conserved residue(s) required for the propagation of feature annotation.</text>
</comment>
<dbReference type="PANTHER" id="PTHR45656:SF3">
    <property type="entry name" value="CUB AND SUSHI DOMAIN-CONTAINING PROTEIN 1"/>
    <property type="match status" value="1"/>
</dbReference>
<dbReference type="InterPro" id="IPR000436">
    <property type="entry name" value="Sushi_SCR_CCP_dom"/>
</dbReference>
<dbReference type="Pfam" id="PF00431">
    <property type="entry name" value="CUB"/>
    <property type="match status" value="13"/>
</dbReference>
<feature type="domain" description="Sushi" evidence="14">
    <location>
        <begin position="2392"/>
        <end position="2454"/>
    </location>
</feature>
<feature type="domain" description="CUB" evidence="13">
    <location>
        <begin position="916"/>
        <end position="1026"/>
    </location>
</feature>
<keyword evidence="5 12" id="KW-1133">Transmembrane helix</keyword>
<evidence type="ECO:0000259" key="13">
    <source>
        <dbReference type="PROSITE" id="PS01180"/>
    </source>
</evidence>
<comment type="similarity">
    <text evidence="9">Belongs to the CSMD family.</text>
</comment>
<feature type="disulfide bond" evidence="11">
    <location>
        <begin position="2908"/>
        <end position="2935"/>
    </location>
</feature>
<feature type="domain" description="Sushi" evidence="14">
    <location>
        <begin position="857"/>
        <end position="914"/>
    </location>
</feature>
<feature type="domain" description="CUB" evidence="13">
    <location>
        <begin position="196"/>
        <end position="300"/>
    </location>
</feature>
<accession>A0A8C2H939</accession>
<dbReference type="SUPFAM" id="SSF49854">
    <property type="entry name" value="Spermadhesin, CUB domain"/>
    <property type="match status" value="14"/>
</dbReference>
<feature type="domain" description="CUB" evidence="13">
    <location>
        <begin position="1953"/>
        <end position="2061"/>
    </location>
</feature>
<feature type="domain" description="Sushi" evidence="14">
    <location>
        <begin position="2064"/>
        <end position="2123"/>
    </location>
</feature>
<dbReference type="Proteomes" id="UP000694701">
    <property type="component" value="Unplaced"/>
</dbReference>
<feature type="domain" description="Sushi" evidence="14">
    <location>
        <begin position="2880"/>
        <end position="2937"/>
    </location>
</feature>
<proteinExistence type="inferred from homology"/>
<feature type="domain" description="Sushi" evidence="14">
    <location>
        <begin position="2938"/>
        <end position="2995"/>
    </location>
</feature>
<dbReference type="FunFam" id="2.10.70.10:FF:000011">
    <property type="entry name" value="CUB and sushi domain-containing protein 3 isoform A"/>
    <property type="match status" value="3"/>
</dbReference>
<dbReference type="SMART" id="SM00032">
    <property type="entry name" value="CCP"/>
    <property type="match status" value="25"/>
</dbReference>
<dbReference type="Gene3D" id="2.60.120.290">
    <property type="entry name" value="Spermadhesin, CUB domain"/>
    <property type="match status" value="14"/>
</dbReference>
<keyword evidence="7 11" id="KW-1015">Disulfide bond</keyword>
<feature type="domain" description="Sushi" evidence="14">
    <location>
        <begin position="511"/>
        <end position="568"/>
    </location>
</feature>
<dbReference type="InterPro" id="IPR035914">
    <property type="entry name" value="Sperma_CUB_dom_sf"/>
</dbReference>
<feature type="domain" description="CUB" evidence="13">
    <location>
        <begin position="1595"/>
        <end position="1712"/>
    </location>
</feature>
<feature type="domain" description="CUB" evidence="13">
    <location>
        <begin position="744"/>
        <end position="852"/>
    </location>
</feature>
<sequence>MQHPLLSFQLFRYESISQTCGGLVQGLNGTIESPGFPHGYPNYANCTWIIVTGERNRIQLSFHTFALEEDFDIVSIYDGQPQPGNLKMRLSGFMLPSPIVSTGSILALWFTTDFAVSAQGFKAIYEVLPSHTCGNPGLIPRGIIHGTRYNVGDKIRYSCVMGYVLEGHAVLTCIVSPGSGASWDFPAPFCRAEGSCGGTLRGTTGTISSPHFPSEYENNADCTWSILAEPGDTIALVFTDFQLEDRYDFLEISGTEAPSIWLTGMNLPSPVISSKNWLRLHFTSDSNHRRKGFSAQYQVKKAIELKSRGVKMLPSKDTSHKNAVLSQGGMAADICPDPGIPENGKRIGSSFQVGASIQFSCDDSYVLQGSKSITCQRVTETLAAWSDHRPICRTRTCGSNLRGPKGIITSPNYPVQYENNAHCVWVITAMDPEKVIKLAFEEFDLERAYDTLTVGDGGKIGDARRVLYVLTGSSVPDLIVSMSNQMWLHLQSDDTIGSQGFKAVYEEIEKGGCGDPGVPAYGKRTGDRFLHGDVLTFECQAAFELVGERTISCQQNNQWSGNKPSCVFSCFFNFTTPSGIILSPNYPEEYGNNMNCVWLIIAEPGNRIHLIFSDFELEPQFDYLIVKDDGMPEPTTFGTFSGKDVPSQIASNGHIMRLEFQSDHSNTGKGFNITYTTFGQNECHDPGIPVNGQRFGEHFLLGSSVLFTCDEGFIKTHGSESITCVIQDGNVVWNAAVPRCEAPCGGHLTAPMGVLLSPGWPGYYKDSLNCEWVIEARKNHAVKISFDRFQTEVNYDTLEIRDGPSNSSPLIGEYHGTQAPHFLISTGNYMYLLFTTDNSRSSEGFQIRYESIMMETDSCLDPGIPVNGKRHGNNFAIGSTVTFSCDRGYTLSDNEPIVCERNHQWNHALPSCDALCGGYIYGKTGTVLSPGFPDFYPNSLNCTWTIEVSHGKGVQLLFHTFHLEDSHDYLLITEDGSFSEPVARLTGSVLPPSIKAGLFSNFSVQLRFVSDFSMSYEGFNITFSEYSLEPCEDPGVPAYSRRVGFQFGVGDSLVFSCFAGYRLEGESKITCLGGGRRVWSAALPRCVAECGATSMGSQGVLLSPNYPANYDNNHECIYRIETDRGKGIQITATTFQLHEGDFLKVYDGQDSSTRLLGNFTKNDMSDVILNSTSNHLWMEFNSNGTITSKGFKLSYSSFDLVKCEEPGTPNYGYKIQDDGHFADTYVLYSCNPGYTLHGSSTLTCLSGDRRVWDKPLPSCIAECGGHISGATSGRILSPGYPAPYDNNLHCTWSIEADTGKTISLHFIVFDTEVDHDILKVWDGPAESGLLLKEWSGSLLPEDTHSTFNILTLQFDSDYFISKSGFSIQFSTTVATTCNDPGTPQNGTRYGDSRKPGDTISFQCDPGYQIQGVSEITCVQLNSRFFWQPDPPTCIATCGGNVTGPAGVILSPNYPQPYPPGKECDWRIKVNPDFVIALIFKSFNMEPSYDFLHIYEGEDSNGPLIISLQGNQVPERIESSGNSLFLAFRSDASLGMSGFAIEYKEKPREACFDPGNIMNGTRLGMDYKLGSTVTYQCDSGYTIAGPPTLTCIIGADGKPVWDKLPFINSPCLEGVVLSPNYPLNYTTGQTCSYYITVSEEFVVFGQFAYFQTAMNDSVELFDGPNQNSRLLSSLAGSHSGETLPLATSNQIMLRFSSKSGPSAKGFHFVYQAVPRTSDTQCSSIPEPRYGRRIGSEFSAGSIVRFECNPGYLLQGSKAIKCHAVPNALAQWNDTIPNCIVPCSGNLTERRGTILSPGFPEPYGNSLNCVWKIIVTEGAGIQIQVMSFATEHNWDSLEIYDGGDMTAPKLGSFSGTTAPALLNSTSNQLYLHFHTDISVVAAGFHLEYKTVGLTTCPEPVIPANGIKNGDRYMVNEVVSFSCEPGYVLQGHSHITCMPGTVRRWNYPPPLCIAKCGGTLYDMSNVVLSPGFPGNYPGNLDCTWRIMLPVGYGAHIQFLNFTSEDNHDFLEVRNGPHHSSSLIGQFSGSLLPAPILSSTHETVIHFYSDHSENRQGFKLTYQAYELQNCQDPYPFHNGYIINSNFNAGQSITFECFPGYVLVGHPVLTCQHGINRKWNHPFPRCEAPCGYNVTAPNGTIFSPEYPNEYPDSQDCTWLITVPHGHGVYINFTLLQTEPVTDYIAVWDGPEQSYPQLGIFSGNTALESAYSTFNQVLIKFHSDFSTSGFFVLNFHGYGLKKCPPPPMVEQAEILFEDQDYEIGDIVRYRCFPGFTLVGSDELTCKLNSHLQFEGPPPVCEVYISIIYTFHYITIIVNYSNFKVLYAIHVCGLQYLALLVFVIFYLPGPSGQSPLLVALSGNHSTQLNFTSKTNQLYLRWSTDHATSKKGFKIRYTATYCSVNDQPKNGGVINRARDRPGSRLQYYCNAGYRLVGHRNATCRLHPNGLYQWDNPAPLCQAVSCGVPESPANGSFHGFQYTVGSKVQYQCEEGYKPDASSLLTAVCLEDGTWSNVAHPTRCLPVQCPNIESLLSEHMVWHLISGLLNEFGARIMLSCSPGYYLAGRRTIKCLANATWEGLEEKSTCKTGHCDSPDPIVNGHISGDGSSYRDTVVYQCNLGFRLIGTSVRICQQDHRWSGQAPVCVPITCGHPGNPASGRTNGSEFNLNDMVNFTCNTGYLLHGASRAQCRMNGQWSNPLPVCKVANCSDPVFVENTIRHSQQRYPESLNYRNTVMYHCKRGFYLLGSSVLTCQSNGFWDRSLPKCLPISCGDPGTPPFAVMSGQKFTNRAVVHYSCSQGRTLVGNATRQCLDDGRWSGSPPYCSGDSPGFCGDPGIPPHGSRLGEEFRHKSLLRFTCEAGYALIGSSERTCLQNGSWSGTQPVCEVIMCGQPPAIRNGRVEGSDLQWGSSVTYSCFEGYQLSSPGIATCEGNGTWRGEIPQCLPVLCGDPGTPAEGFIEGQQFTYKSEVSFYCRPPFLLVGSSRRVCEADGSWSGIQPLCIDPTNNACKDPGTPAYGIPVQAQGFEVGSKIFFRCRKNYHILGSTTRTCLENLTWSGMQPECVAHACRQPETPSHVDVKAIDLPTLGYTLMYTCQEGFYLSGGSEHRTCKADGRWSGKPPVCKGLRDVEYIPADVFSLNSGWAGFYEYLGKRQAATVTVNAFNATTSRVNVTLLEQSGVHIKLSGTYKKEENHLLLKVYQIRGPTEQYFSKFKNDNWAMDGYVTAETEKKMFVYQGHIHSKDFGKFQLTRQGLITTDMDPSNPYYGTNSSSVAAAILVPFFALILSGFAFYLYKHRTRPKVQYNGYAGHENTNGQASFENPMYDTNMKPTEAKAVRFDTTLNTVCTVV</sequence>
<feature type="domain" description="Sushi" evidence="14">
    <location>
        <begin position="2698"/>
        <end position="2760"/>
    </location>
</feature>
<feature type="domain" description="Sushi" evidence="14">
    <location>
        <begin position="2235"/>
        <end position="2296"/>
    </location>
</feature>
<evidence type="ECO:0000256" key="5">
    <source>
        <dbReference type="ARBA" id="ARBA00022989"/>
    </source>
</evidence>
<feature type="disulfide bond" evidence="11">
    <location>
        <begin position="2850"/>
        <end position="2877"/>
    </location>
</feature>
<feature type="domain" description="CUB" evidence="13">
    <location>
        <begin position="2265"/>
        <end position="2392"/>
    </location>
</feature>
<feature type="disulfide bond" evidence="10">
    <location>
        <begin position="1263"/>
        <end position="1290"/>
    </location>
</feature>
<dbReference type="CDD" id="cd00033">
    <property type="entry name" value="CCP"/>
    <property type="match status" value="25"/>
</dbReference>
<dbReference type="PANTHER" id="PTHR45656">
    <property type="entry name" value="PROTEIN CBR-CLEC-78"/>
    <property type="match status" value="1"/>
</dbReference>
<feature type="disulfide bond" evidence="11">
    <location>
        <begin position="539"/>
        <end position="566"/>
    </location>
</feature>
<feature type="domain" description="Sushi" evidence="14">
    <location>
        <begin position="1548"/>
        <end position="1612"/>
    </location>
</feature>
<evidence type="ECO:0000256" key="8">
    <source>
        <dbReference type="ARBA" id="ARBA00023180"/>
    </source>
</evidence>
<feature type="domain" description="Sushi" evidence="14">
    <location>
        <begin position="1718"/>
        <end position="1779"/>
    </location>
</feature>
<reference evidence="15" key="1">
    <citation type="submission" date="2025-08" db="UniProtKB">
        <authorList>
            <consortium name="Ensembl"/>
        </authorList>
    </citation>
    <scope>IDENTIFICATION</scope>
</reference>
<dbReference type="Gene3D" id="2.10.70.10">
    <property type="entry name" value="Complement Module, domain 1"/>
    <property type="match status" value="25"/>
</dbReference>
<evidence type="ECO:0000256" key="7">
    <source>
        <dbReference type="ARBA" id="ARBA00023157"/>
    </source>
</evidence>
<feature type="domain" description="Sushi" evidence="14">
    <location>
        <begin position="2640"/>
        <end position="2697"/>
    </location>
</feature>
<evidence type="ECO:0000256" key="11">
    <source>
        <dbReference type="PROSITE-ProRule" id="PRU00302"/>
    </source>
</evidence>
<keyword evidence="4" id="KW-0677">Repeat</keyword>
<feature type="domain" description="Sushi" evidence="14">
    <location>
        <begin position="2761"/>
        <end position="2818"/>
    </location>
</feature>
<dbReference type="PROSITE" id="PS50923">
    <property type="entry name" value="SUSHI"/>
    <property type="match status" value="25"/>
</dbReference>
<feature type="domain" description="CUB" evidence="13">
    <location>
        <begin position="570"/>
        <end position="678"/>
    </location>
</feature>
<dbReference type="SUPFAM" id="SSF57535">
    <property type="entry name" value="Complement control module/SCR domain"/>
    <property type="match status" value="25"/>
</dbReference>
<feature type="domain" description="Sushi" evidence="14">
    <location>
        <begin position="1375"/>
        <end position="1435"/>
    </location>
</feature>
<feature type="transmembrane region" description="Helical" evidence="12">
    <location>
        <begin position="2320"/>
        <end position="2340"/>
    </location>
</feature>
<feature type="domain" description="CUB" evidence="13">
    <location>
        <begin position="1781"/>
        <end position="1889"/>
    </location>
</feature>
<evidence type="ECO:0000256" key="4">
    <source>
        <dbReference type="ARBA" id="ARBA00022737"/>
    </source>
</evidence>
<feature type="transmembrane region" description="Helical" evidence="12">
    <location>
        <begin position="3265"/>
        <end position="3286"/>
    </location>
</feature>
<feature type="domain" description="Sushi" evidence="14">
    <location>
        <begin position="2822"/>
        <end position="2879"/>
    </location>
</feature>
<feature type="disulfide bond" evidence="11">
    <location>
        <begin position="2668"/>
        <end position="2695"/>
    </location>
</feature>
<dbReference type="InterPro" id="IPR000859">
    <property type="entry name" value="CUB_dom"/>
</dbReference>
<feature type="domain" description="Sushi" evidence="14">
    <location>
        <begin position="2999"/>
        <end position="3057"/>
    </location>
</feature>
<feature type="disulfide bond" evidence="11">
    <location>
        <begin position="3028"/>
        <end position="3055"/>
    </location>
</feature>
<evidence type="ECO:0000256" key="3">
    <source>
        <dbReference type="ARBA" id="ARBA00022692"/>
    </source>
</evidence>
<evidence type="ECO:0000256" key="6">
    <source>
        <dbReference type="ARBA" id="ARBA00023136"/>
    </source>
</evidence>
<feature type="disulfide bond" evidence="11">
    <location>
        <begin position="2966"/>
        <end position="2993"/>
    </location>
</feature>
<organism evidence="15 16">
    <name type="scientific">Cyprinus carpio</name>
    <name type="common">Common carp</name>
    <dbReference type="NCBI Taxonomy" id="7962"/>
    <lineage>
        <taxon>Eukaryota</taxon>
        <taxon>Metazoa</taxon>
        <taxon>Chordata</taxon>
        <taxon>Craniata</taxon>
        <taxon>Vertebrata</taxon>
        <taxon>Euteleostomi</taxon>
        <taxon>Actinopterygii</taxon>
        <taxon>Neopterygii</taxon>
        <taxon>Teleostei</taxon>
        <taxon>Ostariophysi</taxon>
        <taxon>Cypriniformes</taxon>
        <taxon>Cyprinidae</taxon>
        <taxon>Cyprininae</taxon>
        <taxon>Cyprinus</taxon>
    </lineage>
</organism>
<dbReference type="InterPro" id="IPR051277">
    <property type="entry name" value="SEZ6_CSMD_C4BPB_Regulators"/>
</dbReference>
<feature type="domain" description="Sushi" evidence="14">
    <location>
        <begin position="2455"/>
        <end position="2516"/>
    </location>
</feature>
<evidence type="ECO:0000256" key="12">
    <source>
        <dbReference type="SAM" id="Phobius"/>
    </source>
</evidence>
<protein>
    <submittedName>
        <fullName evidence="15">CUB and Sushi multiple domains 1</fullName>
    </submittedName>
</protein>
<feature type="domain" description="Sushi" evidence="14">
    <location>
        <begin position="681"/>
        <end position="742"/>
    </location>
</feature>
<feature type="domain" description="Sushi" evidence="14">
    <location>
        <begin position="2517"/>
        <end position="2581"/>
    </location>
</feature>
<dbReference type="FunFam" id="2.60.120.290:FF:000001">
    <property type="entry name" value="CUB and sushi domain-containing protein 3 isoform X1"/>
    <property type="match status" value="12"/>
</dbReference>
<dbReference type="FunFam" id="2.10.70.10:FF:000002">
    <property type="entry name" value="CUB and Sushi multiple domains 3"/>
    <property type="match status" value="9"/>
</dbReference>
<dbReference type="GO" id="GO:0016020">
    <property type="term" value="C:membrane"/>
    <property type="evidence" value="ECO:0007669"/>
    <property type="project" value="UniProtKB-SubCell"/>
</dbReference>
<keyword evidence="2 11" id="KW-0768">Sushi</keyword>
<dbReference type="PROSITE" id="PS01180">
    <property type="entry name" value="CUB"/>
    <property type="match status" value="14"/>
</dbReference>
<evidence type="ECO:0000259" key="14">
    <source>
        <dbReference type="PROSITE" id="PS50923"/>
    </source>
</evidence>
<dbReference type="Pfam" id="PF00084">
    <property type="entry name" value="Sushi"/>
    <property type="match status" value="25"/>
</dbReference>
<feature type="domain" description="Sushi" evidence="14">
    <location>
        <begin position="2582"/>
        <end position="2639"/>
    </location>
</feature>
<feature type="domain" description="CUB" evidence="13">
    <location>
        <begin position="20"/>
        <end position="128"/>
    </location>
</feature>
<feature type="domain" description="CUB" evidence="13">
    <location>
        <begin position="2125"/>
        <end position="2236"/>
    </location>
</feature>
<evidence type="ECO:0000256" key="9">
    <source>
        <dbReference type="ARBA" id="ARBA00061013"/>
    </source>
</evidence>
<feature type="domain" description="CUB" evidence="13">
    <location>
        <begin position="1263"/>
        <end position="1372"/>
    </location>
</feature>
<feature type="domain" description="CUB" evidence="13">
    <location>
        <begin position="397"/>
        <end position="508"/>
    </location>
</feature>
<dbReference type="Ensembl" id="ENSCCRT00020030567.1">
    <property type="protein sequence ID" value="ENSCCRP00020027882.1"/>
    <property type="gene ID" value="ENSCCRG00020011766.1"/>
</dbReference>
<dbReference type="InterPro" id="IPR035976">
    <property type="entry name" value="Sushi/SCR/CCP_sf"/>
</dbReference>
<feature type="domain" description="Sushi" evidence="14">
    <location>
        <begin position="1201"/>
        <end position="1261"/>
    </location>
</feature>
<feature type="disulfide bond" evidence="11">
    <location>
        <begin position="2731"/>
        <end position="2758"/>
    </location>
</feature>
<feature type="domain" description="Sushi" evidence="14">
    <location>
        <begin position="1029"/>
        <end position="1088"/>
    </location>
</feature>
<feature type="domain" description="Sushi" evidence="14">
    <location>
        <begin position="1892"/>
        <end position="1951"/>
    </location>
</feature>
<evidence type="ECO:0000256" key="2">
    <source>
        <dbReference type="ARBA" id="ARBA00022659"/>
    </source>
</evidence>
<evidence type="ECO:0000256" key="10">
    <source>
        <dbReference type="PROSITE-ProRule" id="PRU00059"/>
    </source>
</evidence>
<comment type="subcellular location">
    <subcellularLocation>
        <location evidence="1">Membrane</location>
    </subcellularLocation>
</comment>
<feature type="disulfide bond" evidence="11">
    <location>
        <begin position="2789"/>
        <end position="2816"/>
    </location>
</feature>
<feature type="domain" description="Sushi" evidence="14">
    <location>
        <begin position="3058"/>
        <end position="3117"/>
    </location>
</feature>
<feature type="disulfide bond" evidence="11">
    <location>
        <begin position="2610"/>
        <end position="2637"/>
    </location>
</feature>
<feature type="domain" description="CUB" evidence="13">
    <location>
        <begin position="1090"/>
        <end position="1198"/>
    </location>
</feature>
<dbReference type="SMART" id="SM00042">
    <property type="entry name" value="CUB"/>
    <property type="match status" value="14"/>
</dbReference>
<evidence type="ECO:0000256" key="1">
    <source>
        <dbReference type="ARBA" id="ARBA00004370"/>
    </source>
</evidence>
<feature type="domain" description="Sushi" evidence="14">
    <location>
        <begin position="131"/>
        <end position="192"/>
    </location>
</feature>
<feature type="domain" description="CUB" evidence="13">
    <location>
        <begin position="1437"/>
        <end position="1545"/>
    </location>
</feature>
<keyword evidence="8" id="KW-0325">Glycoprotein</keyword>
<evidence type="ECO:0000313" key="16">
    <source>
        <dbReference type="Proteomes" id="UP000694701"/>
    </source>
</evidence>
<evidence type="ECO:0000313" key="15">
    <source>
        <dbReference type="Ensembl" id="ENSCCRP00020027882.1"/>
    </source>
</evidence>
<dbReference type="CDD" id="cd00041">
    <property type="entry name" value="CUB"/>
    <property type="match status" value="13"/>
</dbReference>